<keyword evidence="2" id="KW-0964">Secreted</keyword>
<keyword evidence="1" id="KW-0134">Cell wall</keyword>
<dbReference type="Pfam" id="PF17965">
    <property type="entry name" value="MucBP_2"/>
    <property type="match status" value="3"/>
</dbReference>
<accession>A0A6A1Z5P2</accession>
<dbReference type="Gene3D" id="2.60.40.4300">
    <property type="match status" value="4"/>
</dbReference>
<evidence type="ECO:0000259" key="7">
    <source>
        <dbReference type="PROSITE" id="PS50847"/>
    </source>
</evidence>
<dbReference type="RefSeq" id="WP_151495511.1">
    <property type="nucleotide sequence ID" value="NZ_JBBOJP010000072.1"/>
</dbReference>
<evidence type="ECO:0000256" key="6">
    <source>
        <dbReference type="SAM" id="Phobius"/>
    </source>
</evidence>
<feature type="transmembrane region" description="Helical" evidence="6">
    <location>
        <begin position="810"/>
        <end position="828"/>
    </location>
</feature>
<feature type="domain" description="Gram-positive cocci surface proteins LPxTG" evidence="7">
    <location>
        <begin position="799"/>
        <end position="834"/>
    </location>
</feature>
<organism evidence="8 9">
    <name type="scientific">Lactobacillus crispatus</name>
    <dbReference type="NCBI Taxonomy" id="47770"/>
    <lineage>
        <taxon>Bacteria</taxon>
        <taxon>Bacillati</taxon>
        <taxon>Bacillota</taxon>
        <taxon>Bacilli</taxon>
        <taxon>Lactobacillales</taxon>
        <taxon>Lactobacillaceae</taxon>
        <taxon>Lactobacillus</taxon>
    </lineage>
</organism>
<dbReference type="InterPro" id="IPR019931">
    <property type="entry name" value="LPXTG_anchor"/>
</dbReference>
<keyword evidence="6" id="KW-0472">Membrane</keyword>
<evidence type="ECO:0000313" key="8">
    <source>
        <dbReference type="EMBL" id="KAB1973095.1"/>
    </source>
</evidence>
<dbReference type="PROSITE" id="PS50847">
    <property type="entry name" value="GRAM_POS_ANCHORING"/>
    <property type="match status" value="1"/>
</dbReference>
<keyword evidence="6" id="KW-0812">Transmembrane</keyword>
<feature type="compositionally biased region" description="Polar residues" evidence="5">
    <location>
        <begin position="718"/>
        <end position="728"/>
    </location>
</feature>
<evidence type="ECO:0000313" key="9">
    <source>
        <dbReference type="Proteomes" id="UP000430323"/>
    </source>
</evidence>
<dbReference type="Pfam" id="PF17966">
    <property type="entry name" value="Muc_B2"/>
    <property type="match status" value="4"/>
</dbReference>
<evidence type="ECO:0000256" key="1">
    <source>
        <dbReference type="ARBA" id="ARBA00022512"/>
    </source>
</evidence>
<dbReference type="InterPro" id="IPR041495">
    <property type="entry name" value="Mub_B2"/>
</dbReference>
<dbReference type="InterPro" id="IPR041558">
    <property type="entry name" value="MucBP_2"/>
</dbReference>
<dbReference type="AlphaFoldDB" id="A0A6A1Z5P2"/>
<keyword evidence="6" id="KW-1133">Transmembrane helix</keyword>
<sequence>MKDELDKLTNENYQIDMTGLPENSKYQADDNNNNFVIHVKHRTAPAIGSRAIREKISYVYVDQNGVEHTIHDDYITDAADRVVFIQHGTLDLVTDTYTWQHDWTSTTGKFVRITSPEIQGYVVQPGMEAVPAQEVAIDGENGDKISVVNDQLGGKIAQTNTDHQVQTWVISYKIYYNAAPQSTKVTYVDDDEQGKEIRSNEITGHTFDTVATGIANPDSTKYDLVDSDNLPDEIVFSTTGYPKITVHLKHKHTQVNRSVTYDRTINFVDETGKQMADPEKQTLTFNQTGDKDLATGTIKWVPVDSQSFEKVAAKNIAGYTSDKQAISAETVMPSDGDFSENHTENLKITYKADPQTVKVVYVDDDNNGSQIGNTQTVSGVTDETVSTNISNPDSTKYEIVDADKLPETVTLKPNDETVIMVHLKHKLADTSRILKTTRTIVYVNEQGKQMADPVNQTLIFTQTGKKDLVTGEITWDPDYTQSLTWKAVTSPQIAGYTPDLTKVDEQTETVKDADFTKGHDQMVVVTYSANDQSANVVYVDDDNHGATIDSGTITGKTDQTVPTNVVNPDDTKYELVPGYETEITFGPDKHPEVIVHVRHKKENVTRTKDVTLTVTFELPDGTQVKKTATINFIQNGVKDLATGETTWQGDYQESSKFATITAPEVPGYHPTSTAGGQVITVNTNNWDKDLDLNQVITYEADPSNQPDIPITPSEPVSPENQPDQNTPSPKLEPTTPATPDDKPAKPTTNDKPNKGKPHVQGFEEHGHQANRVTQPHGEAQGHARRVVQPNVEQQAQGKLPQTGEKETQTGLLGLAVVGLSSLLALLGVKKKEHK</sequence>
<feature type="region of interest" description="Disordered" evidence="5">
    <location>
        <begin position="700"/>
        <end position="805"/>
    </location>
</feature>
<comment type="caution">
    <text evidence="8">The sequence shown here is derived from an EMBL/GenBank/DDBJ whole genome shotgun (WGS) entry which is preliminary data.</text>
</comment>
<dbReference type="Pfam" id="PF00746">
    <property type="entry name" value="Gram_pos_anchor"/>
    <property type="match status" value="1"/>
</dbReference>
<dbReference type="Proteomes" id="UP000430323">
    <property type="component" value="Unassembled WGS sequence"/>
</dbReference>
<gene>
    <name evidence="8" type="ORF">F8251_07040</name>
</gene>
<keyword evidence="3" id="KW-0732">Signal</keyword>
<evidence type="ECO:0000256" key="3">
    <source>
        <dbReference type="ARBA" id="ARBA00022729"/>
    </source>
</evidence>
<protein>
    <submittedName>
        <fullName evidence="8">LPXTG cell wall anchor domain-containing protein</fullName>
    </submittedName>
</protein>
<keyword evidence="4" id="KW-0572">Peptidoglycan-anchor</keyword>
<dbReference type="NCBIfam" id="TIGR01167">
    <property type="entry name" value="LPXTG_anchor"/>
    <property type="match status" value="1"/>
</dbReference>
<proteinExistence type="predicted"/>
<evidence type="ECO:0000256" key="5">
    <source>
        <dbReference type="SAM" id="MobiDB-lite"/>
    </source>
</evidence>
<evidence type="ECO:0000256" key="4">
    <source>
        <dbReference type="ARBA" id="ARBA00023088"/>
    </source>
</evidence>
<dbReference type="EMBL" id="WBOB01000036">
    <property type="protein sequence ID" value="KAB1973095.1"/>
    <property type="molecule type" value="Genomic_DNA"/>
</dbReference>
<reference evidence="8 9" key="1">
    <citation type="submission" date="2019-09" db="EMBL/GenBank/DDBJ databases">
        <title>Investigation of probiotic properties of different lactic acid bacteria.</title>
        <authorList>
            <person name="Jaomanjaka F."/>
            <person name="Blanc P."/>
        </authorList>
    </citation>
    <scope>NUCLEOTIDE SEQUENCE [LARGE SCALE GENOMIC DNA]</scope>
    <source>
        <strain evidence="8 9">BIO6272</strain>
    </source>
</reference>
<evidence type="ECO:0000256" key="2">
    <source>
        <dbReference type="ARBA" id="ARBA00022525"/>
    </source>
</evidence>
<dbReference type="Gene3D" id="3.10.20.320">
    <property type="entry name" value="Putative peptidoglycan bound protein (lpxtg motif)"/>
    <property type="match status" value="3"/>
</dbReference>
<name>A0A6A1Z5P2_9LACO</name>